<dbReference type="Proteomes" id="UP000504638">
    <property type="component" value="Unplaced"/>
</dbReference>
<accession>A0A6G1G2Y0</accession>
<keyword evidence="3" id="KW-1185">Reference proteome</keyword>
<dbReference type="RefSeq" id="XP_033534045.1">
    <property type="nucleotide sequence ID" value="XM_033676405.1"/>
</dbReference>
<gene>
    <name evidence="2 4" type="ORF">P152DRAFT_397319</name>
</gene>
<evidence type="ECO:0000313" key="4">
    <source>
        <dbReference type="RefSeq" id="XP_033534045.1"/>
    </source>
</evidence>
<dbReference type="PANTHER" id="PTHR36151:SF3">
    <property type="entry name" value="ER-BOUND OXYGENASE MPAB_MPAB'_RUBBER OXYGENASE CATALYTIC DOMAIN-CONTAINING PROTEIN"/>
    <property type="match status" value="1"/>
</dbReference>
<dbReference type="GeneID" id="54416975"/>
<dbReference type="PANTHER" id="PTHR36151">
    <property type="entry name" value="BLR2777 PROTEIN"/>
    <property type="match status" value="1"/>
</dbReference>
<reference evidence="4" key="3">
    <citation type="submission" date="2025-04" db="UniProtKB">
        <authorList>
            <consortium name="RefSeq"/>
        </authorList>
    </citation>
    <scope>IDENTIFICATION</scope>
    <source>
        <strain evidence="4">CBS 781.70</strain>
    </source>
</reference>
<feature type="domain" description="ER-bound oxygenase mpaB/mpaB'/Rubber oxygenase catalytic" evidence="1">
    <location>
        <begin position="11"/>
        <end position="227"/>
    </location>
</feature>
<dbReference type="EMBL" id="ML975158">
    <property type="protein sequence ID" value="KAF1812414.1"/>
    <property type="molecule type" value="Genomic_DNA"/>
</dbReference>
<evidence type="ECO:0000259" key="1">
    <source>
        <dbReference type="Pfam" id="PF09995"/>
    </source>
</evidence>
<protein>
    <recommendedName>
        <fullName evidence="1">ER-bound oxygenase mpaB/mpaB'/Rubber oxygenase catalytic domain-containing protein</fullName>
    </recommendedName>
</protein>
<organism evidence="2">
    <name type="scientific">Eremomyces bilateralis CBS 781.70</name>
    <dbReference type="NCBI Taxonomy" id="1392243"/>
    <lineage>
        <taxon>Eukaryota</taxon>
        <taxon>Fungi</taxon>
        <taxon>Dikarya</taxon>
        <taxon>Ascomycota</taxon>
        <taxon>Pezizomycotina</taxon>
        <taxon>Dothideomycetes</taxon>
        <taxon>Dothideomycetes incertae sedis</taxon>
        <taxon>Eremomycetales</taxon>
        <taxon>Eremomycetaceae</taxon>
        <taxon>Eremomyces</taxon>
    </lineage>
</organism>
<dbReference type="Pfam" id="PF09995">
    <property type="entry name" value="MPAB_Lcp_cat"/>
    <property type="match status" value="1"/>
</dbReference>
<sequence length="274" mass="30785">MAETRELKKIMKEPAVAFGGFAALLLQIAHPSVGRGVANHSDFAYRALDRADNTGIYIYTMVFGTEEEKAAMRHWVNQAHVPVKGGSGATAYSAKDPRLQLWVAATIYVGMIGGYEMAYGPISPAIAERVYQEFSIMATSLQCPPEMWPKDRAAFRKYYNDVVENELVVLPEAKKVLYDLFKPKGLPIFLRPIFPIALYFAKCITIEQLPPQLRDGFGLNRTKTSKFSSNASIAVFLAINPIIPSFIRHAPKNYYMWKMRRMIKKKGLVKAVQA</sequence>
<dbReference type="AlphaFoldDB" id="A0A6G1G2Y0"/>
<dbReference type="OrthoDB" id="3942096at2759"/>
<reference evidence="4" key="2">
    <citation type="submission" date="2020-04" db="EMBL/GenBank/DDBJ databases">
        <authorList>
            <consortium name="NCBI Genome Project"/>
        </authorList>
    </citation>
    <scope>NUCLEOTIDE SEQUENCE</scope>
    <source>
        <strain evidence="4">CBS 781.70</strain>
    </source>
</reference>
<name>A0A6G1G2Y0_9PEZI</name>
<evidence type="ECO:0000313" key="2">
    <source>
        <dbReference type="EMBL" id="KAF1812414.1"/>
    </source>
</evidence>
<reference evidence="2 4" key="1">
    <citation type="submission" date="2020-01" db="EMBL/GenBank/DDBJ databases">
        <authorList>
            <consortium name="DOE Joint Genome Institute"/>
            <person name="Haridas S."/>
            <person name="Albert R."/>
            <person name="Binder M."/>
            <person name="Bloem J."/>
            <person name="Labutti K."/>
            <person name="Salamov A."/>
            <person name="Andreopoulos B."/>
            <person name="Baker S.E."/>
            <person name="Barry K."/>
            <person name="Bills G."/>
            <person name="Bluhm B.H."/>
            <person name="Cannon C."/>
            <person name="Castanera R."/>
            <person name="Culley D.E."/>
            <person name="Daum C."/>
            <person name="Ezra D."/>
            <person name="Gonzalez J.B."/>
            <person name="Henrissat B."/>
            <person name="Kuo A."/>
            <person name="Liang C."/>
            <person name="Lipzen A."/>
            <person name="Lutzoni F."/>
            <person name="Magnuson J."/>
            <person name="Mondo S."/>
            <person name="Nolan M."/>
            <person name="Ohm R."/>
            <person name="Pangilinan J."/>
            <person name="Park H.-J."/>
            <person name="Ramirez L."/>
            <person name="Alfaro M."/>
            <person name="Sun H."/>
            <person name="Tritt A."/>
            <person name="Yoshinaga Y."/>
            <person name="Zwiers L.-H."/>
            <person name="Turgeon B.G."/>
            <person name="Goodwin S.B."/>
            <person name="Spatafora J.W."/>
            <person name="Crous P.W."/>
            <person name="Grigoriev I.V."/>
        </authorList>
    </citation>
    <scope>NUCLEOTIDE SEQUENCE</scope>
    <source>
        <strain evidence="2 4">CBS 781.70</strain>
    </source>
</reference>
<dbReference type="InterPro" id="IPR018713">
    <property type="entry name" value="MPAB/Lcp_cat_dom"/>
</dbReference>
<dbReference type="GO" id="GO:0016491">
    <property type="term" value="F:oxidoreductase activity"/>
    <property type="evidence" value="ECO:0007669"/>
    <property type="project" value="InterPro"/>
</dbReference>
<proteinExistence type="predicted"/>
<evidence type="ECO:0000313" key="3">
    <source>
        <dbReference type="Proteomes" id="UP000504638"/>
    </source>
</evidence>